<feature type="domain" description="Tetracyclin repressor-like C-terminal" evidence="6">
    <location>
        <begin position="103"/>
        <end position="192"/>
    </location>
</feature>
<dbReference type="Pfam" id="PF00440">
    <property type="entry name" value="TetR_N"/>
    <property type="match status" value="1"/>
</dbReference>
<feature type="region of interest" description="Disordered" evidence="4">
    <location>
        <begin position="1"/>
        <end position="27"/>
    </location>
</feature>
<dbReference type="Gene3D" id="1.10.357.10">
    <property type="entry name" value="Tetracycline Repressor, domain 2"/>
    <property type="match status" value="1"/>
</dbReference>
<evidence type="ECO:0000256" key="3">
    <source>
        <dbReference type="ARBA" id="ARBA00023163"/>
    </source>
</evidence>
<dbReference type="InterPro" id="IPR036271">
    <property type="entry name" value="Tet_transcr_reg_TetR-rel_C_sf"/>
</dbReference>
<dbReference type="PANTHER" id="PTHR47506">
    <property type="entry name" value="TRANSCRIPTIONAL REGULATORY PROTEIN"/>
    <property type="match status" value="1"/>
</dbReference>
<sequence length="218" mass="23591">MTARRTSPAPEIDAAPRRQRGRPRRYDADAARRAIAAQFRSAGYEATSLDDISAVTGMRRPSLYLAFGDKQAMYLACLKDYNATVEIALAEELGRSAPLGEVLRSLFRRLLSIYRPSTGAKGCLALAAWFEASSAGMIIKDEILHARRRLEQALLHRIELACADSDLQAGVSPATALRLVIATLDMVAIQSRGDLRTESIASNADMLVALICAASPTA</sequence>
<evidence type="ECO:0000259" key="6">
    <source>
        <dbReference type="Pfam" id="PF16925"/>
    </source>
</evidence>
<gene>
    <name evidence="7" type="ORF">FNJ47_21320</name>
</gene>
<keyword evidence="2" id="KW-0238">DNA-binding</keyword>
<name>A0A6P1BID3_9BRAD</name>
<accession>A0A6P1BID3</accession>
<dbReference type="AlphaFoldDB" id="A0A6P1BID3"/>
<feature type="domain" description="HTH tetR-type" evidence="5">
    <location>
        <begin position="34"/>
        <end position="77"/>
    </location>
</feature>
<keyword evidence="8" id="KW-1185">Reference proteome</keyword>
<dbReference type="EMBL" id="VKHP01000087">
    <property type="protein sequence ID" value="NEU98296.1"/>
    <property type="molecule type" value="Genomic_DNA"/>
</dbReference>
<proteinExistence type="predicted"/>
<dbReference type="RefSeq" id="WP_163156477.1">
    <property type="nucleotide sequence ID" value="NZ_VKHP01000087.1"/>
</dbReference>
<dbReference type="Gene3D" id="1.10.10.60">
    <property type="entry name" value="Homeodomain-like"/>
    <property type="match status" value="1"/>
</dbReference>
<reference evidence="7 8" key="1">
    <citation type="journal article" date="2020" name="Arch. Microbiol.">
        <title>Bradyrhizobium uaiense sp. nov., a new highly efficient cowpea symbiont.</title>
        <authorList>
            <person name="Cabral Michel D."/>
            <person name="Azarias Guimaraes A."/>
            <person name="Martins da Costa E."/>
            <person name="Soares de Carvalho T."/>
            <person name="Balsanelli E."/>
            <person name="Willems A."/>
            <person name="Maltempi de Souza E."/>
            <person name="de Souza Moreira F.M."/>
        </authorList>
    </citation>
    <scope>NUCLEOTIDE SEQUENCE [LARGE SCALE GENOMIC DNA]</scope>
    <source>
        <strain evidence="7 8">UFLA 03-164</strain>
    </source>
</reference>
<evidence type="ECO:0000256" key="4">
    <source>
        <dbReference type="SAM" id="MobiDB-lite"/>
    </source>
</evidence>
<dbReference type="InterPro" id="IPR009057">
    <property type="entry name" value="Homeodomain-like_sf"/>
</dbReference>
<protein>
    <submittedName>
        <fullName evidence="7">TetR/AcrR family transcriptional regulator</fullName>
    </submittedName>
</protein>
<dbReference type="PANTHER" id="PTHR47506:SF1">
    <property type="entry name" value="HTH-TYPE TRANSCRIPTIONAL REGULATOR YJDC"/>
    <property type="match status" value="1"/>
</dbReference>
<dbReference type="SUPFAM" id="SSF48498">
    <property type="entry name" value="Tetracyclin repressor-like, C-terminal domain"/>
    <property type="match status" value="1"/>
</dbReference>
<evidence type="ECO:0000256" key="1">
    <source>
        <dbReference type="ARBA" id="ARBA00023015"/>
    </source>
</evidence>
<dbReference type="GO" id="GO:0003677">
    <property type="term" value="F:DNA binding"/>
    <property type="evidence" value="ECO:0007669"/>
    <property type="project" value="UniProtKB-KW"/>
</dbReference>
<dbReference type="Proteomes" id="UP000468531">
    <property type="component" value="Unassembled WGS sequence"/>
</dbReference>
<evidence type="ECO:0000313" key="8">
    <source>
        <dbReference type="Proteomes" id="UP000468531"/>
    </source>
</evidence>
<keyword evidence="1" id="KW-0805">Transcription regulation</keyword>
<comment type="caution">
    <text evidence="7">The sequence shown here is derived from an EMBL/GenBank/DDBJ whole genome shotgun (WGS) entry which is preliminary data.</text>
</comment>
<evidence type="ECO:0000259" key="5">
    <source>
        <dbReference type="Pfam" id="PF00440"/>
    </source>
</evidence>
<dbReference type="InterPro" id="IPR011075">
    <property type="entry name" value="TetR_C"/>
</dbReference>
<keyword evidence="3" id="KW-0804">Transcription</keyword>
<dbReference type="Pfam" id="PF16925">
    <property type="entry name" value="TetR_C_13"/>
    <property type="match status" value="1"/>
</dbReference>
<dbReference type="InterPro" id="IPR001647">
    <property type="entry name" value="HTH_TetR"/>
</dbReference>
<dbReference type="SUPFAM" id="SSF46689">
    <property type="entry name" value="Homeodomain-like"/>
    <property type="match status" value="1"/>
</dbReference>
<organism evidence="7 8">
    <name type="scientific">Bradyrhizobium uaiense</name>
    <dbReference type="NCBI Taxonomy" id="2594946"/>
    <lineage>
        <taxon>Bacteria</taxon>
        <taxon>Pseudomonadati</taxon>
        <taxon>Pseudomonadota</taxon>
        <taxon>Alphaproteobacteria</taxon>
        <taxon>Hyphomicrobiales</taxon>
        <taxon>Nitrobacteraceae</taxon>
        <taxon>Bradyrhizobium</taxon>
    </lineage>
</organism>
<evidence type="ECO:0000256" key="2">
    <source>
        <dbReference type="ARBA" id="ARBA00023125"/>
    </source>
</evidence>
<evidence type="ECO:0000313" key="7">
    <source>
        <dbReference type="EMBL" id="NEU98296.1"/>
    </source>
</evidence>